<proteinExistence type="predicted"/>
<evidence type="ECO:0000313" key="2">
    <source>
        <dbReference type="Proteomes" id="UP001069090"/>
    </source>
</evidence>
<name>A0A9J6RMR0_9GAMM</name>
<accession>A0A9J6RMR0</accession>
<dbReference type="AlphaFoldDB" id="A0A9J6RMR0"/>
<comment type="caution">
    <text evidence="1">The sequence shown here is derived from an EMBL/GenBank/DDBJ whole genome shotgun (WGS) entry which is preliminary data.</text>
</comment>
<dbReference type="Proteomes" id="UP001069090">
    <property type="component" value="Unassembled WGS sequence"/>
</dbReference>
<keyword evidence="2" id="KW-1185">Reference proteome</keyword>
<evidence type="ECO:0000313" key="1">
    <source>
        <dbReference type="EMBL" id="MCZ0865811.1"/>
    </source>
</evidence>
<protein>
    <submittedName>
        <fullName evidence="1">Uncharacterized protein</fullName>
    </submittedName>
</protein>
<reference evidence="1 2" key="1">
    <citation type="submission" date="2022-12" db="EMBL/GenBank/DDBJ databases">
        <title>Dasania phycosphaerae sp. nov., isolated from particulate material of the south coast of Korea.</title>
        <authorList>
            <person name="Jiang Y."/>
        </authorList>
    </citation>
    <scope>NUCLEOTIDE SEQUENCE [LARGE SCALE GENOMIC DNA]</scope>
    <source>
        <strain evidence="1 2">GY-19</strain>
    </source>
</reference>
<organism evidence="1 2">
    <name type="scientific">Dasania phycosphaerae</name>
    <dbReference type="NCBI Taxonomy" id="2950436"/>
    <lineage>
        <taxon>Bacteria</taxon>
        <taxon>Pseudomonadati</taxon>
        <taxon>Pseudomonadota</taxon>
        <taxon>Gammaproteobacteria</taxon>
        <taxon>Cellvibrionales</taxon>
        <taxon>Spongiibacteraceae</taxon>
        <taxon>Dasania</taxon>
    </lineage>
</organism>
<gene>
    <name evidence="1" type="ORF">O0V09_11390</name>
</gene>
<dbReference type="RefSeq" id="WP_258331950.1">
    <property type="nucleotide sequence ID" value="NZ_JAPTGG010000008.1"/>
</dbReference>
<sequence>MRLTKKDQFDLIDQFNSSELEKRFSPSNLKDVFNITEDEYCEWDYFRAIDSSVYRQKETYDGIYFIESNGEWEVFWKERGGYCFGQHLKTKNYKKARNYLSKLTMPYYIAVRKK</sequence>
<dbReference type="EMBL" id="JAPTGG010000008">
    <property type="protein sequence ID" value="MCZ0865811.1"/>
    <property type="molecule type" value="Genomic_DNA"/>
</dbReference>